<organism evidence="5 6">
    <name type="scientific">Cynoglossus semilaevis</name>
    <name type="common">Tongue sole</name>
    <dbReference type="NCBI Taxonomy" id="244447"/>
    <lineage>
        <taxon>Eukaryota</taxon>
        <taxon>Metazoa</taxon>
        <taxon>Chordata</taxon>
        <taxon>Craniata</taxon>
        <taxon>Vertebrata</taxon>
        <taxon>Euteleostomi</taxon>
        <taxon>Actinopterygii</taxon>
        <taxon>Neopterygii</taxon>
        <taxon>Teleostei</taxon>
        <taxon>Neoteleostei</taxon>
        <taxon>Acanthomorphata</taxon>
        <taxon>Carangaria</taxon>
        <taxon>Pleuronectiformes</taxon>
        <taxon>Pleuronectoidei</taxon>
        <taxon>Cynoglossidae</taxon>
        <taxon>Cynoglossinae</taxon>
        <taxon>Cynoglossus</taxon>
    </lineage>
</organism>
<dbReference type="PANTHER" id="PTHR11967">
    <property type="entry name" value="ALPHA-1-ACID GLYCOPROTEIN"/>
    <property type="match status" value="1"/>
</dbReference>
<dbReference type="PANTHER" id="PTHR11967:SF2">
    <property type="entry name" value="ALPHA-1-ACID GLYCOPROTEIN 1"/>
    <property type="match status" value="1"/>
</dbReference>
<dbReference type="Gene3D" id="2.40.128.20">
    <property type="match status" value="1"/>
</dbReference>
<dbReference type="AlphaFoldDB" id="A0A3P8W6P1"/>
<evidence type="ECO:0000256" key="2">
    <source>
        <dbReference type="ARBA" id="ARBA00022525"/>
    </source>
</evidence>
<reference evidence="5" key="3">
    <citation type="submission" date="2025-09" db="UniProtKB">
        <authorList>
            <consortium name="Ensembl"/>
        </authorList>
    </citation>
    <scope>IDENTIFICATION</scope>
</reference>
<dbReference type="GeneTree" id="ENSGT00940000178623"/>
<reference evidence="5" key="2">
    <citation type="submission" date="2025-08" db="UniProtKB">
        <authorList>
            <consortium name="Ensembl"/>
        </authorList>
    </citation>
    <scope>IDENTIFICATION</scope>
</reference>
<dbReference type="Ensembl" id="ENSCSET00000021560.1">
    <property type="protein sequence ID" value="ENSCSEP00000021286.1"/>
    <property type="gene ID" value="ENSCSEG00000013590.1"/>
</dbReference>
<evidence type="ECO:0000256" key="4">
    <source>
        <dbReference type="ARBA" id="ARBA00023180"/>
    </source>
</evidence>
<keyword evidence="6" id="KW-1185">Reference proteome</keyword>
<name>A0A3P8W6P1_CYNSE</name>
<evidence type="ECO:0000256" key="3">
    <source>
        <dbReference type="ARBA" id="ARBA00022729"/>
    </source>
</evidence>
<dbReference type="GO" id="GO:0005576">
    <property type="term" value="C:extracellular region"/>
    <property type="evidence" value="ECO:0007669"/>
    <property type="project" value="UniProtKB-SubCell"/>
</dbReference>
<evidence type="ECO:0000313" key="6">
    <source>
        <dbReference type="Proteomes" id="UP000265120"/>
    </source>
</evidence>
<evidence type="ECO:0000256" key="1">
    <source>
        <dbReference type="ARBA" id="ARBA00004613"/>
    </source>
</evidence>
<keyword evidence="4" id="KW-0325">Glycoprotein</keyword>
<dbReference type="SUPFAM" id="SSF50814">
    <property type="entry name" value="Lipocalins"/>
    <property type="match status" value="1"/>
</dbReference>
<protein>
    <submittedName>
        <fullName evidence="5">Uncharacterized protein</fullName>
    </submittedName>
</protein>
<accession>A0A3P8W6P1</accession>
<evidence type="ECO:0000313" key="5">
    <source>
        <dbReference type="Ensembl" id="ENSCSEP00000021286.1"/>
    </source>
</evidence>
<sequence length="188" mass="20971">MEKLPVLLLALSLSDPRPCEDLAMALDPVDPQQFQGIWALVASGMQEPSGAETLKKRDSITVNVTGTSYTQAIRHGNQCMYRHQDLKMEGNVFSTQVLEWKFSGTLLKSSCTDCMVVKFEGVSASQRFLDLYLFSRRREVTQEEMDEFKAQVNCLNIPEPVLMDPTKDLLGRGQPKLTPQGAVCGDEP</sequence>
<keyword evidence="2" id="KW-0964">Secreted</keyword>
<dbReference type="OMA" id="AQTECLK"/>
<keyword evidence="3" id="KW-0732">Signal</keyword>
<dbReference type="InParanoid" id="A0A3P8W6P1"/>
<comment type="subcellular location">
    <subcellularLocation>
        <location evidence="1">Secreted</location>
    </subcellularLocation>
</comment>
<dbReference type="Proteomes" id="UP000265120">
    <property type="component" value="Chromosome 9"/>
</dbReference>
<dbReference type="InterPro" id="IPR012674">
    <property type="entry name" value="Calycin"/>
</dbReference>
<proteinExistence type="predicted"/>
<reference evidence="5 6" key="1">
    <citation type="journal article" date="2014" name="Nat. Genet.">
        <title>Whole-genome sequence of a flatfish provides insights into ZW sex chromosome evolution and adaptation to a benthic lifestyle.</title>
        <authorList>
            <person name="Chen S."/>
            <person name="Zhang G."/>
            <person name="Shao C."/>
            <person name="Huang Q."/>
            <person name="Liu G."/>
            <person name="Zhang P."/>
            <person name="Song W."/>
            <person name="An N."/>
            <person name="Chalopin D."/>
            <person name="Volff J.N."/>
            <person name="Hong Y."/>
            <person name="Li Q."/>
            <person name="Sha Z."/>
            <person name="Zhou H."/>
            <person name="Xie M."/>
            <person name="Yu Q."/>
            <person name="Liu Y."/>
            <person name="Xiang H."/>
            <person name="Wang N."/>
            <person name="Wu K."/>
            <person name="Yang C."/>
            <person name="Zhou Q."/>
            <person name="Liao X."/>
            <person name="Yang L."/>
            <person name="Hu Q."/>
            <person name="Zhang J."/>
            <person name="Meng L."/>
            <person name="Jin L."/>
            <person name="Tian Y."/>
            <person name="Lian J."/>
            <person name="Yang J."/>
            <person name="Miao G."/>
            <person name="Liu S."/>
            <person name="Liang Z."/>
            <person name="Yan F."/>
            <person name="Li Y."/>
            <person name="Sun B."/>
            <person name="Zhang H."/>
            <person name="Zhang J."/>
            <person name="Zhu Y."/>
            <person name="Du M."/>
            <person name="Zhao Y."/>
            <person name="Schartl M."/>
            <person name="Tang Q."/>
            <person name="Wang J."/>
        </authorList>
    </citation>
    <scope>NUCLEOTIDE SEQUENCE</scope>
</reference>